<protein>
    <submittedName>
        <fullName evidence="2">Uncharacterized protein</fullName>
    </submittedName>
</protein>
<keyword evidence="3" id="KW-1185">Reference proteome</keyword>
<evidence type="ECO:0000313" key="2">
    <source>
        <dbReference type="EMBL" id="CAH2096000.1"/>
    </source>
</evidence>
<reference evidence="2" key="1">
    <citation type="submission" date="2022-03" db="EMBL/GenBank/DDBJ databases">
        <authorList>
            <person name="Tunstrom K."/>
        </authorList>
    </citation>
    <scope>NUCLEOTIDE SEQUENCE</scope>
</reference>
<accession>A0AAU9UE14</accession>
<feature type="compositionally biased region" description="Basic and acidic residues" evidence="1">
    <location>
        <begin position="138"/>
        <end position="158"/>
    </location>
</feature>
<proteinExistence type="predicted"/>
<organism evidence="2 3">
    <name type="scientific">Euphydryas editha</name>
    <name type="common">Edith's checkerspot</name>
    <dbReference type="NCBI Taxonomy" id="104508"/>
    <lineage>
        <taxon>Eukaryota</taxon>
        <taxon>Metazoa</taxon>
        <taxon>Ecdysozoa</taxon>
        <taxon>Arthropoda</taxon>
        <taxon>Hexapoda</taxon>
        <taxon>Insecta</taxon>
        <taxon>Pterygota</taxon>
        <taxon>Neoptera</taxon>
        <taxon>Endopterygota</taxon>
        <taxon>Lepidoptera</taxon>
        <taxon>Glossata</taxon>
        <taxon>Ditrysia</taxon>
        <taxon>Papilionoidea</taxon>
        <taxon>Nymphalidae</taxon>
        <taxon>Nymphalinae</taxon>
        <taxon>Euphydryas</taxon>
    </lineage>
</organism>
<comment type="caution">
    <text evidence="2">The sequence shown here is derived from an EMBL/GenBank/DDBJ whole genome shotgun (WGS) entry which is preliminary data.</text>
</comment>
<dbReference type="EMBL" id="CAKOGL010000016">
    <property type="protein sequence ID" value="CAH2096000.1"/>
    <property type="molecule type" value="Genomic_DNA"/>
</dbReference>
<sequence>MDEIIININIFILIHISLYQCVSNLHYQYPQSYTRAAYYDQYDDQEDRWSKSNIESRRQKNKYYISAELNHGSRRLKCKCKTKKRPYVKQRKNCYCDNDSDKSDEDYERYKLMDIQFPTTYYPLVPWFVDQDSGATDEENKKGTDSKENKDKDDETKTTKTIGTTETTKTTAKTETEMTIITTETTKMTNGTTTTTTAKTTTTTKPTNTTVPVIVEGEKILKDSYKKKKCFRNNCLKRKVGSRIGRYFYNDLVLRPTLDDSLL</sequence>
<evidence type="ECO:0000313" key="3">
    <source>
        <dbReference type="Proteomes" id="UP001153954"/>
    </source>
</evidence>
<evidence type="ECO:0000256" key="1">
    <source>
        <dbReference type="SAM" id="MobiDB-lite"/>
    </source>
</evidence>
<name>A0AAU9UE14_EUPED</name>
<feature type="region of interest" description="Disordered" evidence="1">
    <location>
        <begin position="133"/>
        <end position="159"/>
    </location>
</feature>
<gene>
    <name evidence="2" type="ORF">EEDITHA_LOCUS11386</name>
</gene>
<dbReference type="AlphaFoldDB" id="A0AAU9UE14"/>
<dbReference type="Proteomes" id="UP001153954">
    <property type="component" value="Unassembled WGS sequence"/>
</dbReference>